<comment type="caution">
    <text evidence="1">The sequence shown here is derived from an EMBL/GenBank/DDBJ whole genome shotgun (WGS) entry which is preliminary data.</text>
</comment>
<evidence type="ECO:0000313" key="1">
    <source>
        <dbReference type="EMBL" id="MEU0156109.1"/>
    </source>
</evidence>
<name>A0ABV2VTI3_9ACTN</name>
<sequence>MLALDGVEVDEVVWRALGILAGIDLRHGPGEPHLHDGAQVRGWLTEFRKRCATANR</sequence>
<proteinExistence type="predicted"/>
<dbReference type="RefSeq" id="WP_355667644.1">
    <property type="nucleotide sequence ID" value="NZ_JBEXRX010000151.1"/>
</dbReference>
<accession>A0ABV2VTI3</accession>
<evidence type="ECO:0000313" key="2">
    <source>
        <dbReference type="Proteomes" id="UP001550348"/>
    </source>
</evidence>
<protein>
    <submittedName>
        <fullName evidence="1">Uncharacterized protein</fullName>
    </submittedName>
</protein>
<keyword evidence="2" id="KW-1185">Reference proteome</keyword>
<reference evidence="1 2" key="1">
    <citation type="submission" date="2024-06" db="EMBL/GenBank/DDBJ databases">
        <title>The Natural Products Discovery Center: Release of the First 8490 Sequenced Strains for Exploring Actinobacteria Biosynthetic Diversity.</title>
        <authorList>
            <person name="Kalkreuter E."/>
            <person name="Kautsar S.A."/>
            <person name="Yang D."/>
            <person name="Bader C.D."/>
            <person name="Teijaro C.N."/>
            <person name="Fluegel L."/>
            <person name="Davis C.M."/>
            <person name="Simpson J.R."/>
            <person name="Lauterbach L."/>
            <person name="Steele A.D."/>
            <person name="Gui C."/>
            <person name="Meng S."/>
            <person name="Li G."/>
            <person name="Viehrig K."/>
            <person name="Ye F."/>
            <person name="Su P."/>
            <person name="Kiefer A.F."/>
            <person name="Nichols A."/>
            <person name="Cepeda A.J."/>
            <person name="Yan W."/>
            <person name="Fan B."/>
            <person name="Jiang Y."/>
            <person name="Adhikari A."/>
            <person name="Zheng C.-J."/>
            <person name="Schuster L."/>
            <person name="Cowan T.M."/>
            <person name="Smanski M.J."/>
            <person name="Chevrette M.G."/>
            <person name="De Carvalho L.P.S."/>
            <person name="Shen B."/>
        </authorList>
    </citation>
    <scope>NUCLEOTIDE SEQUENCE [LARGE SCALE GENOMIC DNA]</scope>
    <source>
        <strain evidence="1 2">NPDC006286</strain>
    </source>
</reference>
<organism evidence="1 2">
    <name type="scientific">Micromonospora fulviviridis</name>
    <dbReference type="NCBI Taxonomy" id="47860"/>
    <lineage>
        <taxon>Bacteria</taxon>
        <taxon>Bacillati</taxon>
        <taxon>Actinomycetota</taxon>
        <taxon>Actinomycetes</taxon>
        <taxon>Micromonosporales</taxon>
        <taxon>Micromonosporaceae</taxon>
        <taxon>Micromonospora</taxon>
    </lineage>
</organism>
<gene>
    <name evidence="1" type="ORF">ABZ071_30290</name>
</gene>
<dbReference type="EMBL" id="JBEXRX010000151">
    <property type="protein sequence ID" value="MEU0156109.1"/>
    <property type="molecule type" value="Genomic_DNA"/>
</dbReference>
<dbReference type="Proteomes" id="UP001550348">
    <property type="component" value="Unassembled WGS sequence"/>
</dbReference>